<organism evidence="1 2">
    <name type="scientific">Araneus ventricosus</name>
    <name type="common">Orbweaver spider</name>
    <name type="synonym">Epeira ventricosa</name>
    <dbReference type="NCBI Taxonomy" id="182803"/>
    <lineage>
        <taxon>Eukaryota</taxon>
        <taxon>Metazoa</taxon>
        <taxon>Ecdysozoa</taxon>
        <taxon>Arthropoda</taxon>
        <taxon>Chelicerata</taxon>
        <taxon>Arachnida</taxon>
        <taxon>Araneae</taxon>
        <taxon>Araneomorphae</taxon>
        <taxon>Entelegynae</taxon>
        <taxon>Araneoidea</taxon>
        <taxon>Araneidae</taxon>
        <taxon>Araneus</taxon>
    </lineage>
</organism>
<name>A0A4Y2BPL7_ARAVE</name>
<protein>
    <submittedName>
        <fullName evidence="1">Uncharacterized protein</fullName>
    </submittedName>
</protein>
<proteinExistence type="predicted"/>
<dbReference type="AlphaFoldDB" id="A0A4Y2BPL7"/>
<comment type="caution">
    <text evidence="1">The sequence shown here is derived from an EMBL/GenBank/DDBJ whole genome shotgun (WGS) entry which is preliminary data.</text>
</comment>
<dbReference type="Proteomes" id="UP000499080">
    <property type="component" value="Unassembled WGS sequence"/>
</dbReference>
<reference evidence="1 2" key="1">
    <citation type="journal article" date="2019" name="Sci. Rep.">
        <title>Orb-weaving spider Araneus ventricosus genome elucidates the spidroin gene catalogue.</title>
        <authorList>
            <person name="Kono N."/>
            <person name="Nakamura H."/>
            <person name="Ohtoshi R."/>
            <person name="Moran D.A.P."/>
            <person name="Shinohara A."/>
            <person name="Yoshida Y."/>
            <person name="Fujiwara M."/>
            <person name="Mori M."/>
            <person name="Tomita M."/>
            <person name="Arakawa K."/>
        </authorList>
    </citation>
    <scope>NUCLEOTIDE SEQUENCE [LARGE SCALE GENOMIC DNA]</scope>
</reference>
<sequence length="118" mass="13045">MKAQKLNYSENTRVLRASQNCEAPRQLSTLTIWQSGPAPGLKNGPHSELFLGAPHCLVTPLHAGLQPARVVSPTLSRICPNTGGKKYAKRSKAGLFPKWKFWNTGRKKQSSRSKTYGK</sequence>
<accession>A0A4Y2BPL7</accession>
<dbReference type="EMBL" id="BGPR01000092">
    <property type="protein sequence ID" value="GBL93226.1"/>
    <property type="molecule type" value="Genomic_DNA"/>
</dbReference>
<evidence type="ECO:0000313" key="1">
    <source>
        <dbReference type="EMBL" id="GBL93226.1"/>
    </source>
</evidence>
<keyword evidence="2" id="KW-1185">Reference proteome</keyword>
<evidence type="ECO:0000313" key="2">
    <source>
        <dbReference type="Proteomes" id="UP000499080"/>
    </source>
</evidence>
<gene>
    <name evidence="1" type="ORF">AVEN_42671_1</name>
</gene>